<dbReference type="Pfam" id="PF04965">
    <property type="entry name" value="GPW_gp25"/>
    <property type="match status" value="1"/>
</dbReference>
<comment type="caution">
    <text evidence="2">The sequence shown here is derived from an EMBL/GenBank/DDBJ whole genome shotgun (WGS) entry which is preliminary data.</text>
</comment>
<sequence length="152" mass="17193">MVSENDFLGRGWHFPPAFNPQSSPKSVEMTAGLADIERSLHILLTTQPGERVMVPDFGCDLQDILFEPISTALQARVKDRVETAILYFEPRIDPLDVTIEEPPEQLGLLLITVNYRVRSTNTRYNFVYPFYKNEGTEISNSADPSSLPSFSR</sequence>
<reference evidence="2 3" key="1">
    <citation type="submission" date="2018-07" db="EMBL/GenBank/DDBJ databases">
        <title>Genome analysis of Larkinella rosea.</title>
        <authorList>
            <person name="Zhou Z."/>
            <person name="Wang G."/>
        </authorList>
    </citation>
    <scope>NUCLEOTIDE SEQUENCE [LARGE SCALE GENOMIC DNA]</scope>
    <source>
        <strain evidence="3">zzj9</strain>
    </source>
</reference>
<dbReference type="RefSeq" id="WP_114406165.1">
    <property type="nucleotide sequence ID" value="NZ_QOWE01000008.1"/>
</dbReference>
<evidence type="ECO:0000313" key="3">
    <source>
        <dbReference type="Proteomes" id="UP000253383"/>
    </source>
</evidence>
<feature type="domain" description="IraD/Gp25-like" evidence="1">
    <location>
        <begin position="32"/>
        <end position="121"/>
    </location>
</feature>
<evidence type="ECO:0000313" key="2">
    <source>
        <dbReference type="EMBL" id="RCR69477.1"/>
    </source>
</evidence>
<organism evidence="2 3">
    <name type="scientific">Larkinella punicea</name>
    <dbReference type="NCBI Taxonomy" id="2315727"/>
    <lineage>
        <taxon>Bacteria</taxon>
        <taxon>Pseudomonadati</taxon>
        <taxon>Bacteroidota</taxon>
        <taxon>Cytophagia</taxon>
        <taxon>Cytophagales</taxon>
        <taxon>Spirosomataceae</taxon>
        <taxon>Larkinella</taxon>
    </lineage>
</organism>
<dbReference type="Proteomes" id="UP000253383">
    <property type="component" value="Unassembled WGS sequence"/>
</dbReference>
<dbReference type="SUPFAM" id="SSF160719">
    <property type="entry name" value="gpW/gp25-like"/>
    <property type="match status" value="1"/>
</dbReference>
<dbReference type="AlphaFoldDB" id="A0A368JP81"/>
<proteinExistence type="predicted"/>
<accession>A0A368JP81</accession>
<evidence type="ECO:0000259" key="1">
    <source>
        <dbReference type="Pfam" id="PF04965"/>
    </source>
</evidence>
<protein>
    <recommendedName>
        <fullName evidence="1">IraD/Gp25-like domain-containing protein</fullName>
    </recommendedName>
</protein>
<gene>
    <name evidence="2" type="ORF">DUE52_11545</name>
</gene>
<dbReference type="OrthoDB" id="9802846at2"/>
<dbReference type="InterPro" id="IPR007048">
    <property type="entry name" value="IraD/Gp25-like"/>
</dbReference>
<dbReference type="EMBL" id="QOWE01000008">
    <property type="protein sequence ID" value="RCR69477.1"/>
    <property type="molecule type" value="Genomic_DNA"/>
</dbReference>
<dbReference type="Gene3D" id="3.10.450.40">
    <property type="match status" value="1"/>
</dbReference>
<keyword evidence="3" id="KW-1185">Reference proteome</keyword>
<name>A0A368JP81_9BACT</name>